<dbReference type="EC" id="2.7.8.31" evidence="9"/>
<comment type="similarity">
    <text evidence="2">Belongs to the bacterial sugar transferase family.</text>
</comment>
<gene>
    <name evidence="9" type="ORF">FMM05_09020</name>
</gene>
<proteinExistence type="inferred from homology"/>
<dbReference type="SUPFAM" id="SSF51735">
    <property type="entry name" value="NAD(P)-binding Rossmann-fold domains"/>
    <property type="match status" value="1"/>
</dbReference>
<feature type="transmembrane region" description="Helical" evidence="7">
    <location>
        <begin position="77"/>
        <end position="98"/>
    </location>
</feature>
<evidence type="ECO:0000256" key="4">
    <source>
        <dbReference type="ARBA" id="ARBA00022692"/>
    </source>
</evidence>
<comment type="caution">
    <text evidence="9">The sequence shown here is derived from an EMBL/GenBank/DDBJ whole genome shotgun (WGS) entry which is preliminary data.</text>
</comment>
<evidence type="ECO:0000256" key="7">
    <source>
        <dbReference type="SAM" id="Phobius"/>
    </source>
</evidence>
<evidence type="ECO:0000313" key="10">
    <source>
        <dbReference type="Proteomes" id="UP000320643"/>
    </source>
</evidence>
<feature type="transmembrane region" description="Helical" evidence="7">
    <location>
        <begin position="275"/>
        <end position="297"/>
    </location>
</feature>
<dbReference type="PANTHER" id="PTHR30576:SF0">
    <property type="entry name" value="UNDECAPRENYL-PHOSPHATE N-ACETYLGALACTOSAMINYL 1-PHOSPHATE TRANSFERASE-RELATED"/>
    <property type="match status" value="1"/>
</dbReference>
<dbReference type="InterPro" id="IPR017473">
    <property type="entry name" value="Undecaprenyl-P_gluc_Ptfrase"/>
</dbReference>
<dbReference type="Gene3D" id="3.40.50.720">
    <property type="entry name" value="NAD(P)-binding Rossmann-like Domain"/>
    <property type="match status" value="1"/>
</dbReference>
<feature type="transmembrane region" description="Helical" evidence="7">
    <location>
        <begin position="12"/>
        <end position="32"/>
    </location>
</feature>
<dbReference type="NCBIfam" id="TIGR03023">
    <property type="entry name" value="WcaJ_sugtrans"/>
    <property type="match status" value="1"/>
</dbReference>
<protein>
    <submittedName>
        <fullName evidence="9">Undecaprenyl-phosphate glucose phosphotransferase</fullName>
        <ecNumber evidence="9">2.7.8.31</ecNumber>
    </submittedName>
</protein>
<feature type="transmembrane region" description="Helical" evidence="7">
    <location>
        <begin position="44"/>
        <end position="65"/>
    </location>
</feature>
<evidence type="ECO:0000256" key="5">
    <source>
        <dbReference type="ARBA" id="ARBA00022989"/>
    </source>
</evidence>
<keyword evidence="3 9" id="KW-0808">Transferase</keyword>
<feature type="transmembrane region" description="Helical" evidence="7">
    <location>
        <begin position="104"/>
        <end position="125"/>
    </location>
</feature>
<dbReference type="PANTHER" id="PTHR30576">
    <property type="entry name" value="COLANIC BIOSYNTHESIS UDP-GLUCOSE LIPID CARRIER TRANSFERASE"/>
    <property type="match status" value="1"/>
</dbReference>
<organism evidence="9 10">
    <name type="scientific">Flavobacterium zepuense</name>
    <dbReference type="NCBI Taxonomy" id="2593302"/>
    <lineage>
        <taxon>Bacteria</taxon>
        <taxon>Pseudomonadati</taxon>
        <taxon>Bacteroidota</taxon>
        <taxon>Flavobacteriia</taxon>
        <taxon>Flavobacteriales</taxon>
        <taxon>Flavobacteriaceae</taxon>
        <taxon>Flavobacterium</taxon>
    </lineage>
</organism>
<dbReference type="InterPro" id="IPR003362">
    <property type="entry name" value="Bact_transf"/>
</dbReference>
<dbReference type="OrthoDB" id="9808602at2"/>
<name>A0A552V2F5_9FLAO</name>
<dbReference type="GO" id="GO:0016020">
    <property type="term" value="C:membrane"/>
    <property type="evidence" value="ECO:0007669"/>
    <property type="project" value="UniProtKB-SubCell"/>
</dbReference>
<dbReference type="Proteomes" id="UP000320643">
    <property type="component" value="Unassembled WGS sequence"/>
</dbReference>
<dbReference type="GO" id="GO:0089702">
    <property type="term" value="F:undecaprenyl-phosphate glucose phosphotransferase activity"/>
    <property type="evidence" value="ECO:0007669"/>
    <property type="project" value="UniProtKB-EC"/>
</dbReference>
<evidence type="ECO:0000313" key="9">
    <source>
        <dbReference type="EMBL" id="TRW24645.1"/>
    </source>
</evidence>
<evidence type="ECO:0000256" key="6">
    <source>
        <dbReference type="ARBA" id="ARBA00023136"/>
    </source>
</evidence>
<dbReference type="Pfam" id="PF02397">
    <property type="entry name" value="Bac_transf"/>
    <property type="match status" value="1"/>
</dbReference>
<evidence type="ECO:0000256" key="1">
    <source>
        <dbReference type="ARBA" id="ARBA00004141"/>
    </source>
</evidence>
<dbReference type="RefSeq" id="WP_143373049.1">
    <property type="nucleotide sequence ID" value="NZ_VJVZ01000005.1"/>
</dbReference>
<keyword evidence="10" id="KW-1185">Reference proteome</keyword>
<keyword evidence="4 7" id="KW-0812">Transmembrane</keyword>
<dbReference type="EMBL" id="VJVZ01000005">
    <property type="protein sequence ID" value="TRW24645.1"/>
    <property type="molecule type" value="Genomic_DNA"/>
</dbReference>
<keyword evidence="5 7" id="KW-1133">Transmembrane helix</keyword>
<dbReference type="InterPro" id="IPR017475">
    <property type="entry name" value="EPS_sugar_tfrase"/>
</dbReference>
<evidence type="ECO:0000259" key="8">
    <source>
        <dbReference type="Pfam" id="PF02397"/>
    </source>
</evidence>
<accession>A0A552V2F5</accession>
<sequence>MQQYLNKISLVRLIADLSVVAFTYILCIYVTQPDTFLADFKAKFFLLIILLWVWFFSGTSNKLYNDHRIKPGFSLEIYKTFKSVIILSITIVVVSYFSRSFLPVTFVLMYAAALMFFFGTEKYIINRLVLFLRKQGFNLRHVIIIGHGNSAQQFHQLIINNPHLGYDILGYFEDEAKETALCPYLGTASGLSDFLRSNKVNEVIIATPGITIGEIEEITHEVDKAGIRVRIIPDFHFQFYNRYEFKQFGNIPTVSLRKEPLEETNNKFIKRTFDIVFSALVLLLICSWLFIIIAIVIKINSKGPVLFRQKRLGRDRKEFWCYKFRSMYVNHDSDRKMATKGDSRITSVGRFLRKTSLDEFPQFWNVLSGNMSIVGPRPHMSVQNEQYQEIINNYLVRQLIKPGITGWAQVNGYRGEIESHYDIKSRVSYDIWYLENWSFFLDIKIIYLTVWNIFKGEDKAY</sequence>
<keyword evidence="6 7" id="KW-0472">Membrane</keyword>
<feature type="domain" description="Bacterial sugar transferase" evidence="8">
    <location>
        <begin position="270"/>
        <end position="455"/>
    </location>
</feature>
<dbReference type="AlphaFoldDB" id="A0A552V2F5"/>
<evidence type="ECO:0000256" key="3">
    <source>
        <dbReference type="ARBA" id="ARBA00022679"/>
    </source>
</evidence>
<dbReference type="InterPro" id="IPR036291">
    <property type="entry name" value="NAD(P)-bd_dom_sf"/>
</dbReference>
<evidence type="ECO:0000256" key="2">
    <source>
        <dbReference type="ARBA" id="ARBA00006464"/>
    </source>
</evidence>
<reference evidence="9 10" key="1">
    <citation type="submission" date="2019-07" db="EMBL/GenBank/DDBJ databases">
        <title>Flavobacterium sp. nov., isolated from glacier ice.</title>
        <authorList>
            <person name="Liu Q."/>
            <person name="Xin Y.-H."/>
        </authorList>
    </citation>
    <scope>NUCLEOTIDE SEQUENCE [LARGE SCALE GENOMIC DNA]</scope>
    <source>
        <strain evidence="9 10">ZT4R6</strain>
    </source>
</reference>
<dbReference type="Pfam" id="PF13727">
    <property type="entry name" value="CoA_binding_3"/>
    <property type="match status" value="1"/>
</dbReference>
<dbReference type="NCBIfam" id="TIGR03025">
    <property type="entry name" value="EPS_sugtrans"/>
    <property type="match status" value="1"/>
</dbReference>
<comment type="subcellular location">
    <subcellularLocation>
        <location evidence="1">Membrane</location>
        <topology evidence="1">Multi-pass membrane protein</topology>
    </subcellularLocation>
</comment>